<dbReference type="VEuPathDB" id="MicrosporidiaDB:A0H76_1745"/>
<dbReference type="Proteomes" id="UP000192501">
    <property type="component" value="Unassembled WGS sequence"/>
</dbReference>
<evidence type="ECO:0000313" key="1">
    <source>
        <dbReference type="EMBL" id="ORD92997.1"/>
    </source>
</evidence>
<comment type="caution">
    <text evidence="1">The sequence shown here is derived from an EMBL/GenBank/DDBJ whole genome shotgun (WGS) entry which is preliminary data.</text>
</comment>
<protein>
    <submittedName>
        <fullName evidence="1">Uncharacterized protein</fullName>
    </submittedName>
</protein>
<dbReference type="AlphaFoldDB" id="A0A1X0Q5L8"/>
<evidence type="ECO:0000313" key="2">
    <source>
        <dbReference type="Proteomes" id="UP000192501"/>
    </source>
</evidence>
<name>A0A1X0Q5L8_9MICR</name>
<gene>
    <name evidence="1" type="ORF">A0H76_1745</name>
</gene>
<reference evidence="1 2" key="1">
    <citation type="journal article" date="2017" name="Environ. Microbiol.">
        <title>Decay of the glycolytic pathway and adaptation to intranuclear parasitism within Enterocytozoonidae microsporidia.</title>
        <authorList>
            <person name="Wiredu Boakye D."/>
            <person name="Jaroenlak P."/>
            <person name="Prachumwat A."/>
            <person name="Williams T.A."/>
            <person name="Bateman K.S."/>
            <person name="Itsathitphaisarn O."/>
            <person name="Sritunyalucksana K."/>
            <person name="Paszkiewicz K.H."/>
            <person name="Moore K.A."/>
            <person name="Stentiford G.D."/>
            <person name="Williams B.A."/>
        </authorList>
    </citation>
    <scope>NUCLEOTIDE SEQUENCE [LARGE SCALE GENOMIC DNA]</scope>
    <source>
        <strain evidence="2">canceri</strain>
    </source>
</reference>
<organism evidence="1 2">
    <name type="scientific">Hepatospora eriocheir</name>
    <dbReference type="NCBI Taxonomy" id="1081669"/>
    <lineage>
        <taxon>Eukaryota</taxon>
        <taxon>Fungi</taxon>
        <taxon>Fungi incertae sedis</taxon>
        <taxon>Microsporidia</taxon>
        <taxon>Hepatosporidae</taxon>
        <taxon>Hepatospora</taxon>
    </lineage>
</organism>
<dbReference type="VEuPathDB" id="MicrosporidiaDB:HERIO_317"/>
<dbReference type="EMBL" id="LTAI01002107">
    <property type="protein sequence ID" value="ORD92997.1"/>
    <property type="molecule type" value="Genomic_DNA"/>
</dbReference>
<proteinExistence type="predicted"/>
<accession>A0A1X0Q5L8</accession>
<sequence length="106" mass="12790">MSFITRCIRKIFCCDEEVILRDDKGSNYEINREECPPLEEENLEHNKNSVSLYKGNDNIVYNLNIDNIQWWPKKLQYPHRLNMKTMNFETDNKLVMSSNMYKKMSF</sequence>